<reference evidence="1 2" key="1">
    <citation type="submission" date="2024-08" db="EMBL/GenBank/DDBJ databases">
        <title>Insights into the chromosomal genome structure of Flemingia macrophylla.</title>
        <authorList>
            <person name="Ding Y."/>
            <person name="Zhao Y."/>
            <person name="Bi W."/>
            <person name="Wu M."/>
            <person name="Zhao G."/>
            <person name="Gong Y."/>
            <person name="Li W."/>
            <person name="Zhang P."/>
        </authorList>
    </citation>
    <scope>NUCLEOTIDE SEQUENCE [LARGE SCALE GENOMIC DNA]</scope>
    <source>
        <strain evidence="1">DYQJB</strain>
        <tissue evidence="1">Leaf</tissue>
    </source>
</reference>
<keyword evidence="2" id="KW-1185">Reference proteome</keyword>
<dbReference type="AlphaFoldDB" id="A0ABD1LT53"/>
<comment type="caution">
    <text evidence="1">The sequence shown here is derived from an EMBL/GenBank/DDBJ whole genome shotgun (WGS) entry which is preliminary data.</text>
</comment>
<name>A0ABD1LT53_9FABA</name>
<dbReference type="Proteomes" id="UP001603857">
    <property type="component" value="Unassembled WGS sequence"/>
</dbReference>
<evidence type="ECO:0000313" key="1">
    <source>
        <dbReference type="EMBL" id="KAL2326711.1"/>
    </source>
</evidence>
<proteinExistence type="predicted"/>
<organism evidence="1 2">
    <name type="scientific">Flemingia macrophylla</name>
    <dbReference type="NCBI Taxonomy" id="520843"/>
    <lineage>
        <taxon>Eukaryota</taxon>
        <taxon>Viridiplantae</taxon>
        <taxon>Streptophyta</taxon>
        <taxon>Embryophyta</taxon>
        <taxon>Tracheophyta</taxon>
        <taxon>Spermatophyta</taxon>
        <taxon>Magnoliopsida</taxon>
        <taxon>eudicotyledons</taxon>
        <taxon>Gunneridae</taxon>
        <taxon>Pentapetalae</taxon>
        <taxon>rosids</taxon>
        <taxon>fabids</taxon>
        <taxon>Fabales</taxon>
        <taxon>Fabaceae</taxon>
        <taxon>Papilionoideae</taxon>
        <taxon>50 kb inversion clade</taxon>
        <taxon>NPAAA clade</taxon>
        <taxon>indigoferoid/millettioid clade</taxon>
        <taxon>Phaseoleae</taxon>
        <taxon>Flemingia</taxon>
    </lineage>
</organism>
<evidence type="ECO:0000313" key="2">
    <source>
        <dbReference type="Proteomes" id="UP001603857"/>
    </source>
</evidence>
<dbReference type="EMBL" id="JBGMDY010000008">
    <property type="protein sequence ID" value="KAL2326711.1"/>
    <property type="molecule type" value="Genomic_DNA"/>
</dbReference>
<accession>A0ABD1LT53</accession>
<gene>
    <name evidence="1" type="ORF">Fmac_025769</name>
</gene>
<protein>
    <submittedName>
        <fullName evidence="1">Uncharacterized protein</fullName>
    </submittedName>
</protein>
<sequence>MAPEFVGKRTPLTDLVKRLLMKDLRRRLCYAHCAAGIKEHDFFCRGCEWRRSHHDAGLHGSVYLLGLVDGFGRHCGFIEERARLVQVGEVVAAEEIRELRSHVVGMWRIKVLRECDVYLTKRGLGGNRDGIRCSGCRGKGIFWVLLP</sequence>